<evidence type="ECO:0000313" key="2">
    <source>
        <dbReference type="Proteomes" id="UP000239326"/>
    </source>
</evidence>
<dbReference type="Proteomes" id="UP000239326">
    <property type="component" value="Plasmid unnamed1"/>
</dbReference>
<sequence length="92" mass="9675">MNVYPVPDSFAGTYGVGYALAAIDGGQVLALKYIAEHVDEKTQDELAEGGAPARNAAFKWIGSQAAGPVVRELQALGRVCAGMCSGWEFVEL</sequence>
<organism evidence="1 2">
    <name type="scientific">Simplicispira suum</name>
    <dbReference type="NCBI Taxonomy" id="2109915"/>
    <lineage>
        <taxon>Bacteria</taxon>
        <taxon>Pseudomonadati</taxon>
        <taxon>Pseudomonadota</taxon>
        <taxon>Betaproteobacteria</taxon>
        <taxon>Burkholderiales</taxon>
        <taxon>Comamonadaceae</taxon>
        <taxon>Simplicispira</taxon>
    </lineage>
</organism>
<evidence type="ECO:0000313" key="1">
    <source>
        <dbReference type="EMBL" id="AVO43425.1"/>
    </source>
</evidence>
<proteinExistence type="predicted"/>
<keyword evidence="2" id="KW-1185">Reference proteome</keyword>
<dbReference type="CDD" id="cd22213">
    <property type="entry name" value="AcrIIC1"/>
    <property type="match status" value="1"/>
</dbReference>
<keyword evidence="1" id="KW-0614">Plasmid</keyword>
<accession>A0A2S0N5L6</accession>
<geneLocation type="plasmid" evidence="1 2">
    <name>unnamed1</name>
</geneLocation>
<protein>
    <submittedName>
        <fullName evidence="1">Uncharacterized protein</fullName>
    </submittedName>
</protein>
<name>A0A2S0N5L6_9BURK</name>
<reference evidence="1 2" key="1">
    <citation type="submission" date="2018-03" db="EMBL/GenBank/DDBJ databases">
        <title>Genome sequencing of Simplicispira sp.</title>
        <authorList>
            <person name="Kim S.-J."/>
            <person name="Heo J."/>
            <person name="Kwon S.-W."/>
        </authorList>
    </citation>
    <scope>NUCLEOTIDE SEQUENCE [LARGE SCALE GENOMIC DNA]</scope>
    <source>
        <strain evidence="1 2">SC1-8</strain>
        <plasmid evidence="1 2">unnamed1</plasmid>
    </source>
</reference>
<dbReference type="EMBL" id="CP027670">
    <property type="protein sequence ID" value="AVO43425.1"/>
    <property type="molecule type" value="Genomic_DNA"/>
</dbReference>
<dbReference type="RefSeq" id="WP_106448375.1">
    <property type="nucleotide sequence ID" value="NZ_CP027670.1"/>
</dbReference>
<dbReference type="AlphaFoldDB" id="A0A2S0N5L6"/>
<gene>
    <name evidence="1" type="ORF">C6571_18485</name>
</gene>
<dbReference type="KEGG" id="simp:C6571_18485"/>
<dbReference type="OrthoDB" id="9156138at2"/>